<reference evidence="1 2" key="1">
    <citation type="journal article" date="2021" name="Appl. Environ. Microbiol.">
        <title>Genetic linkage and physical mapping for an oyster mushroom Pleurotus cornucopiae and QTL analysis for the trait cap color.</title>
        <authorList>
            <person name="Zhang Y."/>
            <person name="Gao W."/>
            <person name="Sonnenberg A."/>
            <person name="Chen Q."/>
            <person name="Zhang J."/>
            <person name="Huang C."/>
        </authorList>
    </citation>
    <scope>NUCLEOTIDE SEQUENCE [LARGE SCALE GENOMIC DNA]</scope>
    <source>
        <strain evidence="1">CCMSSC00406</strain>
    </source>
</reference>
<evidence type="ECO:0000313" key="2">
    <source>
        <dbReference type="Proteomes" id="UP000824881"/>
    </source>
</evidence>
<sequence length="325" mass="34810">MTPLRSRSLFRYLPFIALISLVALLPAVDAAHNSVYLIRNAEEPSLGFAGLTPVGQKRADECLPTVFGPSSAYNIGLIIACTPDVNTTDCHTSIATANPLATALKLTVNTQCSTIESNTTSPTCVPDLINTFSKNSDKSILIDVEHIGDLLDEFDLENDEPDYPEEWPDIIFTLRNNYFIGQESQNCPDIDGPSTGAAAKASTTSSFRSASLGAPALDGPSTTTEGDAPVEGEPTESEAPTSETVPEPVTTIAVPDATPTESAAPEETPLPSESTDPAAVPEPTAAPAEEGLVEQPPVQKMRRRHMKKRRSFEDRLYDLSEQLPL</sequence>
<evidence type="ECO:0000313" key="1">
    <source>
        <dbReference type="EMBL" id="KAG9226802.1"/>
    </source>
</evidence>
<dbReference type="EMBL" id="WQMT02000002">
    <property type="protein sequence ID" value="KAG9226802.1"/>
    <property type="molecule type" value="Genomic_DNA"/>
</dbReference>
<name>A0ACB7J8G4_PLECO</name>
<organism evidence="1 2">
    <name type="scientific">Pleurotus cornucopiae</name>
    <name type="common">Cornucopia mushroom</name>
    <dbReference type="NCBI Taxonomy" id="5321"/>
    <lineage>
        <taxon>Eukaryota</taxon>
        <taxon>Fungi</taxon>
        <taxon>Dikarya</taxon>
        <taxon>Basidiomycota</taxon>
        <taxon>Agaricomycotina</taxon>
        <taxon>Agaricomycetes</taxon>
        <taxon>Agaricomycetidae</taxon>
        <taxon>Agaricales</taxon>
        <taxon>Pleurotineae</taxon>
        <taxon>Pleurotaceae</taxon>
        <taxon>Pleurotus</taxon>
    </lineage>
</organism>
<protein>
    <submittedName>
        <fullName evidence="1">Uncharacterized protein</fullName>
    </submittedName>
</protein>
<comment type="caution">
    <text evidence="1">The sequence shown here is derived from an EMBL/GenBank/DDBJ whole genome shotgun (WGS) entry which is preliminary data.</text>
</comment>
<proteinExistence type="predicted"/>
<dbReference type="Proteomes" id="UP000824881">
    <property type="component" value="Unassembled WGS sequence"/>
</dbReference>
<accession>A0ACB7J8G4</accession>
<gene>
    <name evidence="1" type="ORF">CCMSSC00406_0009720</name>
</gene>
<keyword evidence="2" id="KW-1185">Reference proteome</keyword>